<evidence type="ECO:0000313" key="2">
    <source>
        <dbReference type="Proteomes" id="UP000566819"/>
    </source>
</evidence>
<reference evidence="1 2" key="1">
    <citation type="submission" date="2020-03" db="EMBL/GenBank/DDBJ databases">
        <title>Draft Genome Sequence of Cudoniella acicularis.</title>
        <authorList>
            <person name="Buettner E."/>
            <person name="Kellner H."/>
        </authorList>
    </citation>
    <scope>NUCLEOTIDE SEQUENCE [LARGE SCALE GENOMIC DNA]</scope>
    <source>
        <strain evidence="1 2">DSM 108380</strain>
    </source>
</reference>
<sequence length="246" mass="27468">MGVLVGTATGFLGRIEEGGLAVVDETRFNQEYDIAIPLSFSPKHLWLVGGHLQLEPICSFDGVSKVSNQGKESLHRAYLGQDLEILTKLLLTFRMPVRLADLPGVVLGYSGLLIQDKSVHDSDEIWIKYGAWFEQSTFVAHRRARFDRSKNQTPEQTAIFQHLPQDARRLFINVRVQKLQGESEFESKGSTREAHLVKSIPIAHAEAAAKRDVATREALDEFAREVLENAMTSFHVLEAGLDAITT</sequence>
<dbReference type="Proteomes" id="UP000566819">
    <property type="component" value="Unassembled WGS sequence"/>
</dbReference>
<dbReference type="EMBL" id="JAAMPI010001605">
    <property type="protein sequence ID" value="KAF4624607.1"/>
    <property type="molecule type" value="Genomic_DNA"/>
</dbReference>
<comment type="caution">
    <text evidence="1">The sequence shown here is derived from an EMBL/GenBank/DDBJ whole genome shotgun (WGS) entry which is preliminary data.</text>
</comment>
<proteinExistence type="predicted"/>
<protein>
    <submittedName>
        <fullName evidence="1">Uncharacterized protein</fullName>
    </submittedName>
</protein>
<gene>
    <name evidence="1" type="ORF">G7Y89_g13560</name>
</gene>
<accession>A0A8H4RAF7</accession>
<name>A0A8H4RAF7_9HELO</name>
<organism evidence="1 2">
    <name type="scientific">Cudoniella acicularis</name>
    <dbReference type="NCBI Taxonomy" id="354080"/>
    <lineage>
        <taxon>Eukaryota</taxon>
        <taxon>Fungi</taxon>
        <taxon>Dikarya</taxon>
        <taxon>Ascomycota</taxon>
        <taxon>Pezizomycotina</taxon>
        <taxon>Leotiomycetes</taxon>
        <taxon>Helotiales</taxon>
        <taxon>Tricladiaceae</taxon>
        <taxon>Cudoniella</taxon>
    </lineage>
</organism>
<dbReference type="AlphaFoldDB" id="A0A8H4RAF7"/>
<keyword evidence="2" id="KW-1185">Reference proteome</keyword>
<evidence type="ECO:0000313" key="1">
    <source>
        <dbReference type="EMBL" id="KAF4624607.1"/>
    </source>
</evidence>